<dbReference type="Pfam" id="PF24564">
    <property type="entry name" value="DUF7605"/>
    <property type="match status" value="1"/>
</dbReference>
<evidence type="ECO:0000313" key="2">
    <source>
        <dbReference type="EMBL" id="UJO25034.1"/>
    </source>
</evidence>
<reference evidence="2" key="2">
    <citation type="journal article" date="2022" name="Microb. Genom.">
        <title>A chromosome-scale genome assembly of the tomato pathogen Cladosporium fulvum reveals a compartmentalized genome architecture and the presence of a dispensable chromosome.</title>
        <authorList>
            <person name="Zaccaron A.Z."/>
            <person name="Chen L.H."/>
            <person name="Samaras A."/>
            <person name="Stergiopoulos I."/>
        </authorList>
    </citation>
    <scope>NUCLEOTIDE SEQUENCE</scope>
    <source>
        <strain evidence="2">Race5_Kim</strain>
    </source>
</reference>
<proteinExistence type="predicted"/>
<dbReference type="Proteomes" id="UP000756132">
    <property type="component" value="Chromosome 13"/>
</dbReference>
<accession>A0A9Q8PLX1</accession>
<dbReference type="InterPro" id="IPR056024">
    <property type="entry name" value="DUF7605"/>
</dbReference>
<evidence type="ECO:0000313" key="3">
    <source>
        <dbReference type="Proteomes" id="UP000756132"/>
    </source>
</evidence>
<dbReference type="AlphaFoldDB" id="A0A9Q8PLX1"/>
<keyword evidence="3" id="KW-1185">Reference proteome</keyword>
<evidence type="ECO:0000259" key="1">
    <source>
        <dbReference type="Pfam" id="PF24564"/>
    </source>
</evidence>
<name>A0A9Q8PLX1_PASFU</name>
<sequence>MPNAIRDAKRAVKHIEVDIRNRRTENTMKDKLRQLSGSHDAPDLRMIFTSPKEYAKHVREPVTSEESTLDIESTVIPALKKALYCIAGDDKTKIMDEVVTTKLPVVMERMLACFTNTPLTKHQELRAKIVKLFATCRSREQAMMKERFEVAFENHILRLFPLHRPVWQRSVSRRVDQWSRYHVANFRAFCRKRGYWKRPGKNSISWNASIQAVIVNELAPGFEQLSTLSRAVYDRHHTSMDDVHDALQSLSTAEEIPNGAEFSRSLKTFSRKAHRNVDRELRASQDEIECIRHMALHDDQYTLSFVGQAMEDAYERAAKIESKDYAAEGKAKARKAHEARVDRVKDKAISLQGENLFHEVPVMMDEAWAESLALRLKGSD</sequence>
<dbReference type="EMBL" id="CP090175">
    <property type="protein sequence ID" value="UJO25034.1"/>
    <property type="molecule type" value="Genomic_DNA"/>
</dbReference>
<dbReference type="GeneID" id="71994370"/>
<organism evidence="2 3">
    <name type="scientific">Passalora fulva</name>
    <name type="common">Tomato leaf mold</name>
    <name type="synonym">Cladosporium fulvum</name>
    <dbReference type="NCBI Taxonomy" id="5499"/>
    <lineage>
        <taxon>Eukaryota</taxon>
        <taxon>Fungi</taxon>
        <taxon>Dikarya</taxon>
        <taxon>Ascomycota</taxon>
        <taxon>Pezizomycotina</taxon>
        <taxon>Dothideomycetes</taxon>
        <taxon>Dothideomycetidae</taxon>
        <taxon>Mycosphaerellales</taxon>
        <taxon>Mycosphaerellaceae</taxon>
        <taxon>Fulvia</taxon>
    </lineage>
</organism>
<dbReference type="OrthoDB" id="5427350at2759"/>
<dbReference type="KEGG" id="ffu:CLAFUR5_14492"/>
<dbReference type="RefSeq" id="XP_047769400.1">
    <property type="nucleotide sequence ID" value="XM_047913640.1"/>
</dbReference>
<feature type="domain" description="DUF7605" evidence="1">
    <location>
        <begin position="164"/>
        <end position="323"/>
    </location>
</feature>
<reference evidence="2" key="1">
    <citation type="submission" date="2021-12" db="EMBL/GenBank/DDBJ databases">
        <authorList>
            <person name="Zaccaron A."/>
            <person name="Stergiopoulos I."/>
        </authorList>
    </citation>
    <scope>NUCLEOTIDE SEQUENCE</scope>
    <source>
        <strain evidence="2">Race5_Kim</strain>
    </source>
</reference>
<protein>
    <recommendedName>
        <fullName evidence="1">DUF7605 domain-containing protein</fullName>
    </recommendedName>
</protein>
<gene>
    <name evidence="2" type="ORF">CLAFUR5_14492</name>
</gene>